<evidence type="ECO:0000256" key="1">
    <source>
        <dbReference type="SAM" id="Phobius"/>
    </source>
</evidence>
<dbReference type="SUPFAM" id="SSF54523">
    <property type="entry name" value="Pili subunits"/>
    <property type="match status" value="1"/>
</dbReference>
<organism evidence="2 3">
    <name type="scientific">Ramlibacter agri</name>
    <dbReference type="NCBI Taxonomy" id="2728837"/>
    <lineage>
        <taxon>Bacteria</taxon>
        <taxon>Pseudomonadati</taxon>
        <taxon>Pseudomonadota</taxon>
        <taxon>Betaproteobacteria</taxon>
        <taxon>Burkholderiales</taxon>
        <taxon>Comamonadaceae</taxon>
        <taxon>Ramlibacter</taxon>
    </lineage>
</organism>
<dbReference type="PANTHER" id="PTHR34980">
    <property type="entry name" value="INNER MEMBRANE PROTEIN-RELATED-RELATED"/>
    <property type="match status" value="1"/>
</dbReference>
<feature type="transmembrane region" description="Helical" evidence="1">
    <location>
        <begin position="73"/>
        <end position="92"/>
    </location>
</feature>
<keyword evidence="1" id="KW-0472">Membrane</keyword>
<sequence length="177" mass="18829">MSNVNPYAPPQAAVADVYAGGGEVQPVSLWSSQGRIGRLRFLAYLTGAYLLFAFAGGVLAGLLGAFAGSRVTMAVMALGGVAYLAFTIFKAIQRSHDMGWGGWTVILMIIPFVAFIWLLNPGTPGANRFGAPPPPNTLGVKILGWMFPVIMLIGVLAAIALPAYQDYVKRTKTVQVR</sequence>
<evidence type="ECO:0000313" key="3">
    <source>
        <dbReference type="Proteomes" id="UP000541185"/>
    </source>
</evidence>
<protein>
    <submittedName>
        <fullName evidence="2">DUF805 domain-containing protein</fullName>
    </submittedName>
</protein>
<feature type="transmembrane region" description="Helical" evidence="1">
    <location>
        <begin position="41"/>
        <end position="67"/>
    </location>
</feature>
<dbReference type="Gene3D" id="3.30.700.10">
    <property type="entry name" value="Glycoprotein, Type 4 Pilin"/>
    <property type="match status" value="1"/>
</dbReference>
<feature type="transmembrane region" description="Helical" evidence="1">
    <location>
        <begin position="99"/>
        <end position="119"/>
    </location>
</feature>
<dbReference type="InterPro" id="IPR008523">
    <property type="entry name" value="DUF805"/>
</dbReference>
<dbReference type="PANTHER" id="PTHR34980:SF3">
    <property type="entry name" value="BLR8105 PROTEIN"/>
    <property type="match status" value="1"/>
</dbReference>
<reference evidence="2 3" key="1">
    <citation type="submission" date="2020-04" db="EMBL/GenBank/DDBJ databases">
        <title>Ramlibacter sp. G-1-2-2 isolated from soil.</title>
        <authorList>
            <person name="Dahal R.H."/>
        </authorList>
    </citation>
    <scope>NUCLEOTIDE SEQUENCE [LARGE SCALE GENOMIC DNA]</scope>
    <source>
        <strain evidence="2 3">G-1-2-2</strain>
    </source>
</reference>
<accession>A0A848H4Z9</accession>
<dbReference type="EMBL" id="JABBFX010000001">
    <property type="protein sequence ID" value="NML43683.1"/>
    <property type="molecule type" value="Genomic_DNA"/>
</dbReference>
<keyword evidence="1" id="KW-0812">Transmembrane</keyword>
<dbReference type="Proteomes" id="UP000541185">
    <property type="component" value="Unassembled WGS sequence"/>
</dbReference>
<feature type="transmembrane region" description="Helical" evidence="1">
    <location>
        <begin position="142"/>
        <end position="164"/>
    </location>
</feature>
<evidence type="ECO:0000313" key="2">
    <source>
        <dbReference type="EMBL" id="NML43683.1"/>
    </source>
</evidence>
<gene>
    <name evidence="2" type="ORF">HHL11_07980</name>
</gene>
<name>A0A848H4Z9_9BURK</name>
<comment type="caution">
    <text evidence="2">The sequence shown here is derived from an EMBL/GenBank/DDBJ whole genome shotgun (WGS) entry which is preliminary data.</text>
</comment>
<dbReference type="GO" id="GO:0005886">
    <property type="term" value="C:plasma membrane"/>
    <property type="evidence" value="ECO:0007669"/>
    <property type="project" value="TreeGrafter"/>
</dbReference>
<dbReference type="AlphaFoldDB" id="A0A848H4Z9"/>
<dbReference type="RefSeq" id="WP_169417876.1">
    <property type="nucleotide sequence ID" value="NZ_JABBFX010000001.1"/>
</dbReference>
<proteinExistence type="predicted"/>
<keyword evidence="3" id="KW-1185">Reference proteome</keyword>
<dbReference type="Pfam" id="PF05656">
    <property type="entry name" value="DUF805"/>
    <property type="match status" value="1"/>
</dbReference>
<keyword evidence="1" id="KW-1133">Transmembrane helix</keyword>
<dbReference type="InterPro" id="IPR045584">
    <property type="entry name" value="Pilin-like"/>
</dbReference>